<dbReference type="InterPro" id="IPR035068">
    <property type="entry name" value="TldD/PmbA_N"/>
</dbReference>
<organism evidence="2 3">
    <name type="scientific">Natranaerobius trueperi</name>
    <dbReference type="NCBI Taxonomy" id="759412"/>
    <lineage>
        <taxon>Bacteria</taxon>
        <taxon>Bacillati</taxon>
        <taxon>Bacillota</taxon>
        <taxon>Clostridia</taxon>
        <taxon>Natranaerobiales</taxon>
        <taxon>Natranaerobiaceae</taxon>
        <taxon>Natranaerobius</taxon>
    </lineage>
</organism>
<dbReference type="GO" id="GO:0005829">
    <property type="term" value="C:cytosol"/>
    <property type="evidence" value="ECO:0007669"/>
    <property type="project" value="TreeGrafter"/>
</dbReference>
<protein>
    <submittedName>
        <fullName evidence="2">Peptidase</fullName>
    </submittedName>
</protein>
<dbReference type="GO" id="GO:0006508">
    <property type="term" value="P:proteolysis"/>
    <property type="evidence" value="ECO:0007669"/>
    <property type="project" value="InterPro"/>
</dbReference>
<evidence type="ECO:0000313" key="2">
    <source>
        <dbReference type="EMBL" id="OWZ83768.1"/>
    </source>
</evidence>
<dbReference type="PANTHER" id="PTHR43421">
    <property type="entry name" value="METALLOPROTEASE PMBA"/>
    <property type="match status" value="1"/>
</dbReference>
<dbReference type="InterPro" id="IPR047657">
    <property type="entry name" value="PmbA"/>
</dbReference>
<accession>A0A226BXL1</accession>
<sequence>MELLDKCINLLKEKGADKSEVYLTKEIKQEMNIHSGELKLLRTLEEYNLEMTAIIDNKKDTIKLSDIDEKSIEEAVSEVIHNAKNSQPDEANDISDVILEKDFQDKEVDMDINMMHKRLHNFISKVETDYRDLVIEEAILVYNDKYDYYANSNGVKLSSNSDNYSFFIMFFAKKENKTSSFNYTFTCTKDLEKELLELGALSDLLEQSIEHLEPKNLETKKITGEVIITPDCMNEMLSFLLTHLQSHYLISNISKFQGKLNEQVLDDKLTLKTEPDSEVLANKSYFARDGIVNKNDYIIKEGVLKNYLLDLYGSKKTGYERGPSTGVNLVMENGDKTYDEMINSIEKGIILSRFSGGEPAPNGDFSGVAKNSYYVEDGKIKYPIKETMVSGNLFEMLENIVAISKERVNNGVTLLPYVKFKDVTISSK</sequence>
<dbReference type="InterPro" id="IPR045569">
    <property type="entry name" value="Metalloprtase-TldD/E_C"/>
</dbReference>
<dbReference type="Proteomes" id="UP000214588">
    <property type="component" value="Unassembled WGS sequence"/>
</dbReference>
<dbReference type="Pfam" id="PF19289">
    <property type="entry name" value="PmbA_TldD_3rd"/>
    <property type="match status" value="1"/>
</dbReference>
<dbReference type="SUPFAM" id="SSF111283">
    <property type="entry name" value="Putative modulator of DNA gyrase, PmbA/TldD"/>
    <property type="match status" value="1"/>
</dbReference>
<dbReference type="OrthoDB" id="9803618at2"/>
<dbReference type="InterPro" id="IPR036059">
    <property type="entry name" value="TldD/PmbA_sf"/>
</dbReference>
<dbReference type="EMBL" id="NIQC01000012">
    <property type="protein sequence ID" value="OWZ83768.1"/>
    <property type="molecule type" value="Genomic_DNA"/>
</dbReference>
<dbReference type="GO" id="GO:0008237">
    <property type="term" value="F:metallopeptidase activity"/>
    <property type="evidence" value="ECO:0007669"/>
    <property type="project" value="InterPro"/>
</dbReference>
<evidence type="ECO:0000313" key="3">
    <source>
        <dbReference type="Proteomes" id="UP000214588"/>
    </source>
</evidence>
<dbReference type="RefSeq" id="WP_089023518.1">
    <property type="nucleotide sequence ID" value="NZ_NIQC01000012.1"/>
</dbReference>
<comment type="caution">
    <text evidence="2">The sequence shown here is derived from an EMBL/GenBank/DDBJ whole genome shotgun (WGS) entry which is preliminary data.</text>
</comment>
<dbReference type="PANTHER" id="PTHR43421:SF1">
    <property type="entry name" value="METALLOPROTEASE PMBA"/>
    <property type="match status" value="1"/>
</dbReference>
<keyword evidence="3" id="KW-1185">Reference proteome</keyword>
<dbReference type="Gene3D" id="3.30.2290.10">
    <property type="entry name" value="PmbA/TldD superfamily"/>
    <property type="match status" value="1"/>
</dbReference>
<reference evidence="2 3" key="1">
    <citation type="submission" date="2017-06" db="EMBL/GenBank/DDBJ databases">
        <title>Draft Genome Sequence of Natranaerobius trueperi halophilic, alkalithermophilic bacteria from soda lakes.</title>
        <authorList>
            <person name="Zhao B."/>
        </authorList>
    </citation>
    <scope>NUCLEOTIDE SEQUENCE [LARGE SCALE GENOMIC DNA]</scope>
    <source>
        <strain evidence="2 3">DSM 18760</strain>
    </source>
</reference>
<dbReference type="AlphaFoldDB" id="A0A226BXL1"/>
<evidence type="ECO:0000259" key="1">
    <source>
        <dbReference type="Pfam" id="PF19289"/>
    </source>
</evidence>
<feature type="domain" description="Metalloprotease TldD/E C-terminal" evidence="1">
    <location>
        <begin position="225"/>
        <end position="426"/>
    </location>
</feature>
<proteinExistence type="predicted"/>
<name>A0A226BXL1_9FIRM</name>
<gene>
    <name evidence="2" type="ORF">CDO51_06650</name>
</gene>